<comment type="caution">
    <text evidence="5">The sequence shown here is derived from an EMBL/GenBank/DDBJ whole genome shotgun (WGS) entry which is preliminary data.</text>
</comment>
<dbReference type="CDD" id="cd01562">
    <property type="entry name" value="Thr-dehyd"/>
    <property type="match status" value="1"/>
</dbReference>
<protein>
    <submittedName>
        <fullName evidence="5">Threonine/serine dehydratase</fullName>
    </submittedName>
</protein>
<comment type="cofactor">
    <cofactor evidence="1">
        <name>pyridoxal 5'-phosphate</name>
        <dbReference type="ChEBI" id="CHEBI:597326"/>
    </cofactor>
</comment>
<dbReference type="EMBL" id="JAOTJC010000004">
    <property type="protein sequence ID" value="MCU7553284.1"/>
    <property type="molecule type" value="Genomic_DNA"/>
</dbReference>
<keyword evidence="3" id="KW-0456">Lyase</keyword>
<evidence type="ECO:0000256" key="1">
    <source>
        <dbReference type="ARBA" id="ARBA00001933"/>
    </source>
</evidence>
<keyword evidence="2" id="KW-0663">Pyridoxal phosphate</keyword>
<name>A0ABT2VJV3_9ALTE</name>
<dbReference type="RefSeq" id="WP_262991989.1">
    <property type="nucleotide sequence ID" value="NZ_JAOTJC010000004.1"/>
</dbReference>
<evidence type="ECO:0000256" key="2">
    <source>
        <dbReference type="ARBA" id="ARBA00022898"/>
    </source>
</evidence>
<accession>A0ABT2VJV3</accession>
<dbReference type="PANTHER" id="PTHR48078">
    <property type="entry name" value="THREONINE DEHYDRATASE, MITOCHONDRIAL-RELATED"/>
    <property type="match status" value="1"/>
</dbReference>
<evidence type="ECO:0000259" key="4">
    <source>
        <dbReference type="Pfam" id="PF00291"/>
    </source>
</evidence>
<dbReference type="PANTHER" id="PTHR48078:SF6">
    <property type="entry name" value="L-THREONINE DEHYDRATASE CATABOLIC TDCB"/>
    <property type="match status" value="1"/>
</dbReference>
<keyword evidence="6" id="KW-1185">Reference proteome</keyword>
<organism evidence="5 6">
    <name type="scientific">Alteromonas salexigens</name>
    <dbReference type="NCBI Taxonomy" id="2982530"/>
    <lineage>
        <taxon>Bacteria</taxon>
        <taxon>Pseudomonadati</taxon>
        <taxon>Pseudomonadota</taxon>
        <taxon>Gammaproteobacteria</taxon>
        <taxon>Alteromonadales</taxon>
        <taxon>Alteromonadaceae</taxon>
        <taxon>Alteromonas/Salinimonas group</taxon>
        <taxon>Alteromonas</taxon>
    </lineage>
</organism>
<dbReference type="NCBIfam" id="NF005292">
    <property type="entry name" value="PRK06815.1"/>
    <property type="match status" value="1"/>
</dbReference>
<evidence type="ECO:0000313" key="6">
    <source>
        <dbReference type="Proteomes" id="UP001209257"/>
    </source>
</evidence>
<dbReference type="SUPFAM" id="SSF53686">
    <property type="entry name" value="Tryptophan synthase beta subunit-like PLP-dependent enzymes"/>
    <property type="match status" value="1"/>
</dbReference>
<feature type="domain" description="Tryptophan synthase beta chain-like PALP" evidence="4">
    <location>
        <begin position="33"/>
        <end position="316"/>
    </location>
</feature>
<proteinExistence type="predicted"/>
<dbReference type="InterPro" id="IPR050147">
    <property type="entry name" value="Ser/Thr_Dehydratase"/>
</dbReference>
<dbReference type="Gene3D" id="3.40.50.1100">
    <property type="match status" value="2"/>
</dbReference>
<dbReference type="InterPro" id="IPR036052">
    <property type="entry name" value="TrpB-like_PALP_sf"/>
</dbReference>
<dbReference type="Proteomes" id="UP001209257">
    <property type="component" value="Unassembled WGS sequence"/>
</dbReference>
<evidence type="ECO:0000313" key="5">
    <source>
        <dbReference type="EMBL" id="MCU7553284.1"/>
    </source>
</evidence>
<sequence length="330" mass="34954">MNSSASALIHQAANRVDQAHQQLTTAATPPYTTALEYNLRLSEQHGMNVYLKHEHMQHTGSFKYRGALNRILSLDPNSRERGVVTASSGNHGMACAMAARESQVPLTVFVPENASPLKVKKIRALGAEVRHAPGDCLVAELTAADMANTEGQTYISPYNDHMVMAGQGTVGLEMFNQLPSLDAVFIAVGGGGLIGGTGAWLKAHHPHIEIFGCWPENAPAMAECLKAGSVIEVDEQPTLSDGTAGGVEPGAITFDVCQAVIDHQVRVSEAAIAHALHDTLIEERMIIEGAAAVPLAALAQCEEQLAGKNVAVVLCGRNIATDILKEMLTG</sequence>
<dbReference type="InterPro" id="IPR001926">
    <property type="entry name" value="TrpB-like_PALP"/>
</dbReference>
<gene>
    <name evidence="5" type="ORF">OCL06_01590</name>
</gene>
<evidence type="ECO:0000256" key="3">
    <source>
        <dbReference type="ARBA" id="ARBA00023239"/>
    </source>
</evidence>
<reference evidence="6" key="1">
    <citation type="submission" date="2023-07" db="EMBL/GenBank/DDBJ databases">
        <title>Study on multiphase classification of strain Alteromonas salexigens isolated from the Yellow Sea.</title>
        <authorList>
            <person name="Sun L."/>
        </authorList>
    </citation>
    <scope>NUCLEOTIDE SEQUENCE [LARGE SCALE GENOMIC DNA]</scope>
    <source>
        <strain evidence="6">ASW11-19</strain>
    </source>
</reference>
<dbReference type="Pfam" id="PF00291">
    <property type="entry name" value="PALP"/>
    <property type="match status" value="1"/>
</dbReference>